<dbReference type="EMBL" id="NVSR01000028">
    <property type="protein sequence ID" value="PCI28686.1"/>
    <property type="molecule type" value="Genomic_DNA"/>
</dbReference>
<dbReference type="InterPro" id="IPR036390">
    <property type="entry name" value="WH_DNA-bd_sf"/>
</dbReference>
<dbReference type="PROSITE" id="PS50995">
    <property type="entry name" value="HTH_MARR_2"/>
    <property type="match status" value="1"/>
</dbReference>
<dbReference type="GO" id="GO:0003677">
    <property type="term" value="F:DNA binding"/>
    <property type="evidence" value="ECO:0007669"/>
    <property type="project" value="UniProtKB-KW"/>
</dbReference>
<proteinExistence type="predicted"/>
<sequence>MIPEVLENTLGFNVYRVALLFRRELIRSLAEYNMTPEQWQVMTTLWSTGQPLNQSEIVRLILKDKPTISRMIQRLERNGWIEKSASAEDGRVTFIQPSEKGWAIEEAVTKKLDLHFKEILQSLGGPESRVLTDKLRHVRRILGDY</sequence>
<dbReference type="PANTHER" id="PTHR33164">
    <property type="entry name" value="TRANSCRIPTIONAL REGULATOR, MARR FAMILY"/>
    <property type="match status" value="1"/>
</dbReference>
<organism evidence="5 6">
    <name type="scientific">SAR324 cluster bacterium</name>
    <dbReference type="NCBI Taxonomy" id="2024889"/>
    <lineage>
        <taxon>Bacteria</taxon>
        <taxon>Deltaproteobacteria</taxon>
        <taxon>SAR324 cluster</taxon>
    </lineage>
</organism>
<dbReference type="AlphaFoldDB" id="A0A2A4T4Z0"/>
<comment type="caution">
    <text evidence="5">The sequence shown here is derived from an EMBL/GenBank/DDBJ whole genome shotgun (WGS) entry which is preliminary data.</text>
</comment>
<evidence type="ECO:0000256" key="3">
    <source>
        <dbReference type="ARBA" id="ARBA00023163"/>
    </source>
</evidence>
<dbReference type="Proteomes" id="UP000218113">
    <property type="component" value="Unassembled WGS sequence"/>
</dbReference>
<keyword evidence="2" id="KW-0238">DNA-binding</keyword>
<dbReference type="Pfam" id="PF01047">
    <property type="entry name" value="MarR"/>
    <property type="match status" value="1"/>
</dbReference>
<keyword evidence="3" id="KW-0804">Transcription</keyword>
<dbReference type="PROSITE" id="PS01117">
    <property type="entry name" value="HTH_MARR_1"/>
    <property type="match status" value="1"/>
</dbReference>
<reference evidence="6" key="1">
    <citation type="submission" date="2017-08" db="EMBL/GenBank/DDBJ databases">
        <title>A dynamic microbial community with high functional redundancy inhabits the cold, oxic subseafloor aquifer.</title>
        <authorList>
            <person name="Tully B.J."/>
            <person name="Wheat C.G."/>
            <person name="Glazer B.T."/>
            <person name="Huber J.A."/>
        </authorList>
    </citation>
    <scope>NUCLEOTIDE SEQUENCE [LARGE SCALE GENOMIC DNA]</scope>
</reference>
<dbReference type="InterPro" id="IPR039422">
    <property type="entry name" value="MarR/SlyA-like"/>
</dbReference>
<dbReference type="PANTHER" id="PTHR33164:SF64">
    <property type="entry name" value="TRANSCRIPTIONAL REGULATOR SLYA"/>
    <property type="match status" value="1"/>
</dbReference>
<evidence type="ECO:0000259" key="4">
    <source>
        <dbReference type="PROSITE" id="PS50995"/>
    </source>
</evidence>
<dbReference type="Gene3D" id="1.10.10.10">
    <property type="entry name" value="Winged helix-like DNA-binding domain superfamily/Winged helix DNA-binding domain"/>
    <property type="match status" value="1"/>
</dbReference>
<evidence type="ECO:0000313" key="5">
    <source>
        <dbReference type="EMBL" id="PCI28686.1"/>
    </source>
</evidence>
<feature type="domain" description="HTH marR-type" evidence="4">
    <location>
        <begin position="7"/>
        <end position="140"/>
    </location>
</feature>
<dbReference type="InterPro" id="IPR036388">
    <property type="entry name" value="WH-like_DNA-bd_sf"/>
</dbReference>
<dbReference type="SUPFAM" id="SSF46785">
    <property type="entry name" value="Winged helix' DNA-binding domain"/>
    <property type="match status" value="1"/>
</dbReference>
<dbReference type="SMART" id="SM00347">
    <property type="entry name" value="HTH_MARR"/>
    <property type="match status" value="1"/>
</dbReference>
<dbReference type="InterPro" id="IPR023187">
    <property type="entry name" value="Tscrpt_reg_MarR-type_CS"/>
</dbReference>
<dbReference type="InterPro" id="IPR000835">
    <property type="entry name" value="HTH_MarR-typ"/>
</dbReference>
<protein>
    <submittedName>
        <fullName evidence="5">MarR family transcriptional regulator</fullName>
    </submittedName>
</protein>
<evidence type="ECO:0000313" key="6">
    <source>
        <dbReference type="Proteomes" id="UP000218113"/>
    </source>
</evidence>
<dbReference type="GO" id="GO:0006950">
    <property type="term" value="P:response to stress"/>
    <property type="evidence" value="ECO:0007669"/>
    <property type="project" value="TreeGrafter"/>
</dbReference>
<keyword evidence="1" id="KW-0805">Transcription regulation</keyword>
<dbReference type="PRINTS" id="PR00598">
    <property type="entry name" value="HTHMARR"/>
</dbReference>
<evidence type="ECO:0000256" key="1">
    <source>
        <dbReference type="ARBA" id="ARBA00023015"/>
    </source>
</evidence>
<gene>
    <name evidence="5" type="ORF">COB67_05785</name>
</gene>
<dbReference type="GO" id="GO:0003700">
    <property type="term" value="F:DNA-binding transcription factor activity"/>
    <property type="evidence" value="ECO:0007669"/>
    <property type="project" value="InterPro"/>
</dbReference>
<evidence type="ECO:0000256" key="2">
    <source>
        <dbReference type="ARBA" id="ARBA00023125"/>
    </source>
</evidence>
<name>A0A2A4T4Z0_9DELT</name>
<accession>A0A2A4T4Z0</accession>